<keyword evidence="9 11" id="KW-0443">Lipid metabolism</keyword>
<evidence type="ECO:0000256" key="9">
    <source>
        <dbReference type="ARBA" id="ARBA00023098"/>
    </source>
</evidence>
<dbReference type="PANTHER" id="PTHR30372">
    <property type="entry name" value="LIPID-A-DISACCHARIDE SYNTHASE"/>
    <property type="match status" value="1"/>
</dbReference>
<evidence type="ECO:0000256" key="8">
    <source>
        <dbReference type="ARBA" id="ARBA00022679"/>
    </source>
</evidence>
<comment type="pathway">
    <text evidence="11">Bacterial outer membrane biogenesis; LPS lipid A biosynthesis.</text>
</comment>
<dbReference type="EC" id="2.4.1.182" evidence="3 11"/>
<dbReference type="AlphaFoldDB" id="A0A222P1Q4"/>
<dbReference type="HAMAP" id="MF_00392">
    <property type="entry name" value="LpxB"/>
    <property type="match status" value="1"/>
</dbReference>
<evidence type="ECO:0000256" key="11">
    <source>
        <dbReference type="HAMAP-Rule" id="MF_00392"/>
    </source>
</evidence>
<dbReference type="GO" id="GO:0005543">
    <property type="term" value="F:phospholipid binding"/>
    <property type="evidence" value="ECO:0007669"/>
    <property type="project" value="TreeGrafter"/>
</dbReference>
<evidence type="ECO:0000256" key="4">
    <source>
        <dbReference type="ARBA" id="ARBA00020902"/>
    </source>
</evidence>
<keyword evidence="8 11" id="KW-0808">Transferase</keyword>
<evidence type="ECO:0000313" key="12">
    <source>
        <dbReference type="EMBL" id="ASQ45794.1"/>
    </source>
</evidence>
<evidence type="ECO:0000256" key="7">
    <source>
        <dbReference type="ARBA" id="ARBA00022676"/>
    </source>
</evidence>
<gene>
    <name evidence="11 12" type="primary">lpxB</name>
    <name evidence="12" type="ORF">clem_06195</name>
</gene>
<evidence type="ECO:0000256" key="5">
    <source>
        <dbReference type="ARBA" id="ARBA00022516"/>
    </source>
</evidence>
<keyword evidence="7 11" id="KW-0328">Glycosyltransferase</keyword>
<dbReference type="UniPathway" id="UPA00973"/>
<evidence type="ECO:0000256" key="1">
    <source>
        <dbReference type="ARBA" id="ARBA00002056"/>
    </source>
</evidence>
<evidence type="ECO:0000256" key="3">
    <source>
        <dbReference type="ARBA" id="ARBA00012687"/>
    </source>
</evidence>
<accession>A0A222P1Q4</accession>
<dbReference type="KEGG" id="lcd:clem_06195"/>
<dbReference type="Proteomes" id="UP000201728">
    <property type="component" value="Chromosome"/>
</dbReference>
<dbReference type="EMBL" id="CP016397">
    <property type="protein sequence ID" value="ASQ45794.1"/>
    <property type="molecule type" value="Genomic_DNA"/>
</dbReference>
<dbReference type="GO" id="GO:0009245">
    <property type="term" value="P:lipid A biosynthetic process"/>
    <property type="evidence" value="ECO:0007669"/>
    <property type="project" value="UniProtKB-UniRule"/>
</dbReference>
<evidence type="ECO:0000313" key="13">
    <source>
        <dbReference type="Proteomes" id="UP000201728"/>
    </source>
</evidence>
<dbReference type="OrthoDB" id="9801642at2"/>
<dbReference type="PANTHER" id="PTHR30372:SF4">
    <property type="entry name" value="LIPID-A-DISACCHARIDE SYNTHASE, MITOCHONDRIAL-RELATED"/>
    <property type="match status" value="1"/>
</dbReference>
<comment type="function">
    <text evidence="1 11">Condensation of UDP-2,3-diacylglucosamine and 2,3-diacylglucosamine-1-phosphate to form lipid A disaccharide, a precursor of lipid A, a phosphorylated glycolipid that anchors the lipopolysaccharide to the outer membrane of the cell.</text>
</comment>
<evidence type="ECO:0000256" key="10">
    <source>
        <dbReference type="ARBA" id="ARBA00048975"/>
    </source>
</evidence>
<dbReference type="GO" id="GO:0016020">
    <property type="term" value="C:membrane"/>
    <property type="evidence" value="ECO:0007669"/>
    <property type="project" value="GOC"/>
</dbReference>
<evidence type="ECO:0000256" key="6">
    <source>
        <dbReference type="ARBA" id="ARBA00022556"/>
    </source>
</evidence>
<organism evidence="12 13">
    <name type="scientific">Legionella clemsonensis</name>
    <dbReference type="NCBI Taxonomy" id="1867846"/>
    <lineage>
        <taxon>Bacteria</taxon>
        <taxon>Pseudomonadati</taxon>
        <taxon>Pseudomonadota</taxon>
        <taxon>Gammaproteobacteria</taxon>
        <taxon>Legionellales</taxon>
        <taxon>Legionellaceae</taxon>
        <taxon>Legionella</taxon>
    </lineage>
</organism>
<keyword evidence="6 11" id="KW-0441">Lipid A biosynthesis</keyword>
<keyword evidence="5 11" id="KW-0444">Lipid biosynthesis</keyword>
<comment type="catalytic activity">
    <reaction evidence="10 11">
        <text>a lipid X + a UDP-2-N,3-O-bis[(3R)-3-hydroxyacyl]-alpha-D-glucosamine = a lipid A disaccharide + UDP + H(+)</text>
        <dbReference type="Rhea" id="RHEA:67828"/>
        <dbReference type="ChEBI" id="CHEBI:15378"/>
        <dbReference type="ChEBI" id="CHEBI:58223"/>
        <dbReference type="ChEBI" id="CHEBI:137748"/>
        <dbReference type="ChEBI" id="CHEBI:176338"/>
        <dbReference type="ChEBI" id="CHEBI:176343"/>
        <dbReference type="EC" id="2.4.1.182"/>
    </reaction>
</comment>
<sequence length="382" mass="42730">MPSARRVVIIAGEESGDIHAAHLVNQLKTWQPELQISGIGGRHMENAGVHLISDLARFGVTGLTEVIRHLKVIKKAFNAIKHHLETIKPDLLILVDYPGFNLRLAKFAKQKLGIRILYYISPQIWAWKANRIKTIRATIDRMAVILPFEKALYQKAGVPVSFVGHPLVEKIQHCNNVETARIHLNLPTNKRIIAMLPGSRRNEIEKHMPVLVETAEILTQQHTDLHFVIPIAQSLKPSLIPSYFKNKTNLSISFVIGRATEVVACSDCVIVASGTASLECALLEKPMCIIYKASLISYIAAMQVLKVKYLGLCNLLKNEMVVPELLQYDCSPRELSRIVTELLTDDEVIARMVARLKQLKLSLSHEKADCSLAQLVKQELTG</sequence>
<dbReference type="RefSeq" id="WP_094090818.1">
    <property type="nucleotide sequence ID" value="NZ_CP016397.1"/>
</dbReference>
<dbReference type="SUPFAM" id="SSF53756">
    <property type="entry name" value="UDP-Glycosyltransferase/glycogen phosphorylase"/>
    <property type="match status" value="1"/>
</dbReference>
<proteinExistence type="inferred from homology"/>
<dbReference type="NCBIfam" id="TIGR00215">
    <property type="entry name" value="lpxB"/>
    <property type="match status" value="1"/>
</dbReference>
<dbReference type="Gene3D" id="3.40.50.2000">
    <property type="entry name" value="Glycogen Phosphorylase B"/>
    <property type="match status" value="2"/>
</dbReference>
<dbReference type="Pfam" id="PF02684">
    <property type="entry name" value="LpxB"/>
    <property type="match status" value="1"/>
</dbReference>
<keyword evidence="13" id="KW-1185">Reference proteome</keyword>
<name>A0A222P1Q4_9GAMM</name>
<evidence type="ECO:0000256" key="2">
    <source>
        <dbReference type="ARBA" id="ARBA00007868"/>
    </source>
</evidence>
<dbReference type="GO" id="GO:0008915">
    <property type="term" value="F:lipid-A-disaccharide synthase activity"/>
    <property type="evidence" value="ECO:0007669"/>
    <property type="project" value="UniProtKB-UniRule"/>
</dbReference>
<protein>
    <recommendedName>
        <fullName evidence="4 11">Lipid-A-disaccharide synthase</fullName>
        <ecNumber evidence="3 11">2.4.1.182</ecNumber>
    </recommendedName>
</protein>
<comment type="similarity">
    <text evidence="2 11">Belongs to the LpxB family.</text>
</comment>
<dbReference type="InterPro" id="IPR003835">
    <property type="entry name" value="Glyco_trans_19"/>
</dbReference>
<reference evidence="13" key="1">
    <citation type="submission" date="2016-07" db="EMBL/GenBank/DDBJ databases">
        <authorList>
            <person name="Florea S."/>
            <person name="Webb J.S."/>
            <person name="Jaromczyk J."/>
            <person name="Schardl C.L."/>
        </authorList>
    </citation>
    <scope>NUCLEOTIDE SEQUENCE [LARGE SCALE GENOMIC DNA]</scope>
    <source>
        <strain evidence="13">CDC-D5610</strain>
    </source>
</reference>